<sequence length="84" mass="9176">VIKVSILTEGVVCTAWTSGLRLLRGLHYPAKGHVQTKTKNLSMTGPAWSVLRQPLCRSRPDGVACKVENWPSFKAAIRVLSTTS</sequence>
<accession>A0A382CCH7</accession>
<proteinExistence type="predicted"/>
<protein>
    <submittedName>
        <fullName evidence="1">Uncharacterized protein</fullName>
    </submittedName>
</protein>
<evidence type="ECO:0000313" key="1">
    <source>
        <dbReference type="EMBL" id="SVB23730.1"/>
    </source>
</evidence>
<dbReference type="EMBL" id="UINC01033835">
    <property type="protein sequence ID" value="SVB23730.1"/>
    <property type="molecule type" value="Genomic_DNA"/>
</dbReference>
<dbReference type="AlphaFoldDB" id="A0A382CCH7"/>
<organism evidence="1">
    <name type="scientific">marine metagenome</name>
    <dbReference type="NCBI Taxonomy" id="408172"/>
    <lineage>
        <taxon>unclassified sequences</taxon>
        <taxon>metagenomes</taxon>
        <taxon>ecological metagenomes</taxon>
    </lineage>
</organism>
<gene>
    <name evidence="1" type="ORF">METZ01_LOCUS176584</name>
</gene>
<reference evidence="1" key="1">
    <citation type="submission" date="2018-05" db="EMBL/GenBank/DDBJ databases">
        <authorList>
            <person name="Lanie J.A."/>
            <person name="Ng W.-L."/>
            <person name="Kazmierczak K.M."/>
            <person name="Andrzejewski T.M."/>
            <person name="Davidsen T.M."/>
            <person name="Wayne K.J."/>
            <person name="Tettelin H."/>
            <person name="Glass J.I."/>
            <person name="Rusch D."/>
            <person name="Podicherti R."/>
            <person name="Tsui H.-C.T."/>
            <person name="Winkler M.E."/>
        </authorList>
    </citation>
    <scope>NUCLEOTIDE SEQUENCE</scope>
</reference>
<name>A0A382CCH7_9ZZZZ</name>
<feature type="non-terminal residue" evidence="1">
    <location>
        <position position="1"/>
    </location>
</feature>